<dbReference type="Gene3D" id="3.40.1010.10">
    <property type="entry name" value="Cobalt-precorrin-4 Transmethylase, Domain 1"/>
    <property type="match status" value="1"/>
</dbReference>
<dbReference type="FunFam" id="3.40.1010.10:FF:000002">
    <property type="entry name" value="Ribosomal RNA small subunit methyltransferase I"/>
    <property type="match status" value="1"/>
</dbReference>
<evidence type="ECO:0000256" key="4">
    <source>
        <dbReference type="ARBA" id="ARBA00022679"/>
    </source>
</evidence>
<dbReference type="EMBL" id="LGYO01000011">
    <property type="protein sequence ID" value="KNZ42577.1"/>
    <property type="molecule type" value="Genomic_DNA"/>
</dbReference>
<dbReference type="HAMAP" id="MF_01877">
    <property type="entry name" value="16SrRNA_methyltr_I"/>
    <property type="match status" value="1"/>
</dbReference>
<dbReference type="STRING" id="52689.AKG39_05325"/>
<dbReference type="OrthoDB" id="9809084at2"/>
<dbReference type="Pfam" id="PF00590">
    <property type="entry name" value="TP_methylase"/>
    <property type="match status" value="1"/>
</dbReference>
<evidence type="ECO:0000313" key="8">
    <source>
        <dbReference type="EMBL" id="KNZ42577.1"/>
    </source>
</evidence>
<protein>
    <recommendedName>
        <fullName evidence="6">Ribosomal RNA small subunit methyltransferase I</fullName>
        <ecNumber evidence="6">2.1.1.198</ecNumber>
    </recommendedName>
    <alternativeName>
        <fullName evidence="6">16S rRNA 2'-O-ribose C1402 methyltransferase</fullName>
    </alternativeName>
    <alternativeName>
        <fullName evidence="6">rRNA (cytidine-2'-O-)-methyltransferase RsmI</fullName>
    </alternativeName>
</protein>
<evidence type="ECO:0000256" key="3">
    <source>
        <dbReference type="ARBA" id="ARBA00022603"/>
    </source>
</evidence>
<keyword evidence="9" id="KW-1185">Reference proteome</keyword>
<evidence type="ECO:0000313" key="9">
    <source>
        <dbReference type="Proteomes" id="UP000036873"/>
    </source>
</evidence>
<keyword evidence="1 6" id="KW-0963">Cytoplasm</keyword>
<dbReference type="PROSITE" id="PS01296">
    <property type="entry name" value="RSMI"/>
    <property type="match status" value="1"/>
</dbReference>
<accession>A0A0L6U2K2</accession>
<keyword evidence="3 6" id="KW-0489">Methyltransferase</keyword>
<dbReference type="GO" id="GO:0070677">
    <property type="term" value="F:rRNA (cytosine-2'-O-)-methyltransferase activity"/>
    <property type="evidence" value="ECO:0007669"/>
    <property type="project" value="UniProtKB-UniRule"/>
</dbReference>
<reference evidence="9" key="1">
    <citation type="submission" date="2015-07" db="EMBL/GenBank/DDBJ databases">
        <title>Draft genome sequence of Acetobacterium bakii DSM 8293, a potential psychrophilic chemical producer through syngas fermentation.</title>
        <authorList>
            <person name="Song Y."/>
            <person name="Hwang S."/>
            <person name="Cho B.-K."/>
        </authorList>
    </citation>
    <scope>NUCLEOTIDE SEQUENCE [LARGE SCALE GENOMIC DNA]</scope>
    <source>
        <strain evidence="9">DSM 8239</strain>
    </source>
</reference>
<gene>
    <name evidence="6" type="primary">rsmI</name>
    <name evidence="8" type="ORF">AKG39_05325</name>
</gene>
<dbReference type="RefSeq" id="WP_050739333.1">
    <property type="nucleotide sequence ID" value="NZ_LGYO01000011.1"/>
</dbReference>
<organism evidence="8 9">
    <name type="scientific">Acetobacterium bakii</name>
    <dbReference type="NCBI Taxonomy" id="52689"/>
    <lineage>
        <taxon>Bacteria</taxon>
        <taxon>Bacillati</taxon>
        <taxon>Bacillota</taxon>
        <taxon>Clostridia</taxon>
        <taxon>Eubacteriales</taxon>
        <taxon>Eubacteriaceae</taxon>
        <taxon>Acetobacterium</taxon>
    </lineage>
</organism>
<comment type="function">
    <text evidence="6">Catalyzes the 2'-O-methylation of the ribose of cytidine 1402 (C1402) in 16S rRNA.</text>
</comment>
<dbReference type="PANTHER" id="PTHR46111:SF1">
    <property type="entry name" value="RIBOSOMAL RNA SMALL SUBUNIT METHYLTRANSFERASE I"/>
    <property type="match status" value="1"/>
</dbReference>
<proteinExistence type="inferred from homology"/>
<dbReference type="PATRIC" id="fig|52689.4.peg.145"/>
<keyword evidence="5 6" id="KW-0949">S-adenosyl-L-methionine</keyword>
<dbReference type="GO" id="GO:0005737">
    <property type="term" value="C:cytoplasm"/>
    <property type="evidence" value="ECO:0007669"/>
    <property type="project" value="UniProtKB-SubCell"/>
</dbReference>
<dbReference type="PANTHER" id="PTHR46111">
    <property type="entry name" value="RIBOSOMAL RNA SMALL SUBUNIT METHYLTRANSFERASE I"/>
    <property type="match status" value="1"/>
</dbReference>
<dbReference type="NCBIfam" id="TIGR00096">
    <property type="entry name" value="16S rRNA (cytidine(1402)-2'-O)-methyltransferase"/>
    <property type="match status" value="1"/>
</dbReference>
<evidence type="ECO:0000256" key="1">
    <source>
        <dbReference type="ARBA" id="ARBA00022490"/>
    </source>
</evidence>
<comment type="caution">
    <text evidence="8">The sequence shown here is derived from an EMBL/GenBank/DDBJ whole genome shotgun (WGS) entry which is preliminary data.</text>
</comment>
<sequence length="280" mass="31333">MSGKLYIVGTPIGNLDDMSIRALRILKEVDLIAAEDTRHSIKLLNHFEIHKKMVAYHQHNEQHSSEGLIELLKQGQNIALISDAGMPLISDPGSVLVKNCVAQDIAMEVVPGPNAGLCGLVLSGLDTRQFLFLGFLGKENKAINEGLKRIKESEVTAVLYESPHRLTKTIDILINNDLGHRQMSISREITKRFEESKYGTIKDHQDYYSEHTPRGEYVLCIEGRTPEEGTPGQNLDLNAMSLEEHLAVYITDGMPEKDAMKQVSKDRGLSKRDVYNAIKR</sequence>
<dbReference type="InterPro" id="IPR014777">
    <property type="entry name" value="4pyrrole_Mease_sub1"/>
</dbReference>
<dbReference type="CDD" id="cd11648">
    <property type="entry name" value="RsmI"/>
    <property type="match status" value="1"/>
</dbReference>
<name>A0A0L6U2K2_9FIRM</name>
<dbReference type="SUPFAM" id="SSF53790">
    <property type="entry name" value="Tetrapyrrole methylase"/>
    <property type="match status" value="1"/>
</dbReference>
<evidence type="ECO:0000256" key="5">
    <source>
        <dbReference type="ARBA" id="ARBA00022691"/>
    </source>
</evidence>
<comment type="catalytic activity">
    <reaction evidence="6">
        <text>cytidine(1402) in 16S rRNA + S-adenosyl-L-methionine = 2'-O-methylcytidine(1402) in 16S rRNA + S-adenosyl-L-homocysteine + H(+)</text>
        <dbReference type="Rhea" id="RHEA:42924"/>
        <dbReference type="Rhea" id="RHEA-COMP:10285"/>
        <dbReference type="Rhea" id="RHEA-COMP:10286"/>
        <dbReference type="ChEBI" id="CHEBI:15378"/>
        <dbReference type="ChEBI" id="CHEBI:57856"/>
        <dbReference type="ChEBI" id="CHEBI:59789"/>
        <dbReference type="ChEBI" id="CHEBI:74495"/>
        <dbReference type="ChEBI" id="CHEBI:82748"/>
        <dbReference type="EC" id="2.1.1.198"/>
    </reaction>
</comment>
<dbReference type="InterPro" id="IPR035996">
    <property type="entry name" value="4pyrrol_Methylase_sf"/>
</dbReference>
<dbReference type="InterPro" id="IPR008189">
    <property type="entry name" value="rRNA_ssu_MeTfrase_I"/>
</dbReference>
<dbReference type="EC" id="2.1.1.198" evidence="6"/>
<keyword evidence="2 6" id="KW-0698">rRNA processing</keyword>
<dbReference type="AlphaFoldDB" id="A0A0L6U2K2"/>
<dbReference type="PIRSF" id="PIRSF005917">
    <property type="entry name" value="MTase_YraL"/>
    <property type="match status" value="1"/>
</dbReference>
<comment type="similarity">
    <text evidence="6">Belongs to the methyltransferase superfamily. RsmI family.</text>
</comment>
<evidence type="ECO:0000256" key="2">
    <source>
        <dbReference type="ARBA" id="ARBA00022552"/>
    </source>
</evidence>
<dbReference type="InterPro" id="IPR000878">
    <property type="entry name" value="4pyrrol_Mease"/>
</dbReference>
<keyword evidence="4 6" id="KW-0808">Transferase</keyword>
<dbReference type="InterPro" id="IPR018063">
    <property type="entry name" value="SAM_MeTrfase_RsmI_CS"/>
</dbReference>
<comment type="subcellular location">
    <subcellularLocation>
        <location evidence="6">Cytoplasm</location>
    </subcellularLocation>
</comment>
<feature type="domain" description="Tetrapyrrole methylase" evidence="7">
    <location>
        <begin position="4"/>
        <end position="203"/>
    </location>
</feature>
<evidence type="ECO:0000259" key="7">
    <source>
        <dbReference type="Pfam" id="PF00590"/>
    </source>
</evidence>
<evidence type="ECO:0000256" key="6">
    <source>
        <dbReference type="HAMAP-Rule" id="MF_01877"/>
    </source>
</evidence>
<dbReference type="InterPro" id="IPR014776">
    <property type="entry name" value="4pyrrole_Mease_sub2"/>
</dbReference>
<dbReference type="Gene3D" id="3.30.950.10">
    <property type="entry name" value="Methyltransferase, Cobalt-precorrin-4 Transmethylase, Domain 2"/>
    <property type="match status" value="1"/>
</dbReference>
<dbReference type="Proteomes" id="UP000036873">
    <property type="component" value="Unassembled WGS sequence"/>
</dbReference>